<dbReference type="AlphaFoldDB" id="A0A6H5GU52"/>
<gene>
    <name evidence="2" type="ORF">NTEN_LOCUS13211</name>
</gene>
<evidence type="ECO:0000256" key="1">
    <source>
        <dbReference type="SAM" id="MobiDB-lite"/>
    </source>
</evidence>
<evidence type="ECO:0000313" key="3">
    <source>
        <dbReference type="Proteomes" id="UP000479000"/>
    </source>
</evidence>
<feature type="region of interest" description="Disordered" evidence="1">
    <location>
        <begin position="65"/>
        <end position="139"/>
    </location>
</feature>
<feature type="compositionally biased region" description="Polar residues" evidence="1">
    <location>
        <begin position="68"/>
        <end position="81"/>
    </location>
</feature>
<dbReference type="EMBL" id="CADCXU010019869">
    <property type="protein sequence ID" value="CAB0007965.1"/>
    <property type="molecule type" value="Genomic_DNA"/>
</dbReference>
<reference evidence="2 3" key="1">
    <citation type="submission" date="2020-02" db="EMBL/GenBank/DDBJ databases">
        <authorList>
            <person name="Ferguson B K."/>
        </authorList>
    </citation>
    <scope>NUCLEOTIDE SEQUENCE [LARGE SCALE GENOMIC DNA]</scope>
</reference>
<feature type="compositionally biased region" description="Low complexity" evidence="1">
    <location>
        <begin position="82"/>
        <end position="108"/>
    </location>
</feature>
<organism evidence="2 3">
    <name type="scientific">Nesidiocoris tenuis</name>
    <dbReference type="NCBI Taxonomy" id="355587"/>
    <lineage>
        <taxon>Eukaryota</taxon>
        <taxon>Metazoa</taxon>
        <taxon>Ecdysozoa</taxon>
        <taxon>Arthropoda</taxon>
        <taxon>Hexapoda</taxon>
        <taxon>Insecta</taxon>
        <taxon>Pterygota</taxon>
        <taxon>Neoptera</taxon>
        <taxon>Paraneoptera</taxon>
        <taxon>Hemiptera</taxon>
        <taxon>Heteroptera</taxon>
        <taxon>Panheteroptera</taxon>
        <taxon>Cimicomorpha</taxon>
        <taxon>Miridae</taxon>
        <taxon>Dicyphina</taxon>
        <taxon>Nesidiocoris</taxon>
    </lineage>
</organism>
<keyword evidence="3" id="KW-1185">Reference proteome</keyword>
<evidence type="ECO:0000313" key="2">
    <source>
        <dbReference type="EMBL" id="CAB0007965.1"/>
    </source>
</evidence>
<proteinExistence type="predicted"/>
<feature type="non-terminal residue" evidence="2">
    <location>
        <position position="139"/>
    </location>
</feature>
<feature type="compositionally biased region" description="Polar residues" evidence="1">
    <location>
        <begin position="129"/>
        <end position="139"/>
    </location>
</feature>
<protein>
    <submittedName>
        <fullName evidence="2">Uncharacterized protein</fullName>
    </submittedName>
</protein>
<name>A0A6H5GU52_9HEMI</name>
<accession>A0A6H5GU52</accession>
<dbReference type="Proteomes" id="UP000479000">
    <property type="component" value="Unassembled WGS sequence"/>
</dbReference>
<sequence length="139" mass="14843">MNGDDTPPELPTSPMPQISSFITEIQVSCPKHPGATEVVHLDSTEGLLDHMASTLKVEEVEETVLLSPPNQNKVEKQNGNMSNSDSPPRTRSPPSKSPNKPLPNAKSNVSITSIKGQSRIPVRAGPRSPGSTLSPSSKR</sequence>